<evidence type="ECO:0000313" key="6">
    <source>
        <dbReference type="Proteomes" id="UP000039865"/>
    </source>
</evidence>
<dbReference type="PROSITE" id="PS50290">
    <property type="entry name" value="PI3_4_KINASE_3"/>
    <property type="match status" value="1"/>
</dbReference>
<keyword evidence="2 5" id="KW-0418">Kinase</keyword>
<dbReference type="PROSITE" id="PS00916">
    <property type="entry name" value="PI3_4_KINASE_2"/>
    <property type="match status" value="1"/>
</dbReference>
<proteinExistence type="predicted"/>
<dbReference type="Pfam" id="PF00454">
    <property type="entry name" value="PI3_PI4_kinase"/>
    <property type="match status" value="1"/>
</dbReference>
<feature type="compositionally biased region" description="Low complexity" evidence="3">
    <location>
        <begin position="379"/>
        <end position="395"/>
    </location>
</feature>
<dbReference type="PANTHER" id="PTHR10048">
    <property type="entry name" value="PHOSPHATIDYLINOSITOL KINASE"/>
    <property type="match status" value="1"/>
</dbReference>
<feature type="region of interest" description="Disordered" evidence="3">
    <location>
        <begin position="635"/>
        <end position="668"/>
    </location>
</feature>
<protein>
    <submittedName>
        <fullName evidence="5">Phosphatidylinositol kinase (Pik-k)</fullName>
    </submittedName>
</protein>
<feature type="region of interest" description="Disordered" evidence="3">
    <location>
        <begin position="36"/>
        <end position="61"/>
    </location>
</feature>
<dbReference type="PROSITE" id="PS00915">
    <property type="entry name" value="PI3_4_KINASE_1"/>
    <property type="match status" value="1"/>
</dbReference>
<dbReference type="PANTHER" id="PTHR10048:SF22">
    <property type="entry name" value="PHOSPHATIDYLINOSITOL 4-KINASE BETA"/>
    <property type="match status" value="1"/>
</dbReference>
<feature type="region of interest" description="Disordered" evidence="3">
    <location>
        <begin position="1"/>
        <end position="24"/>
    </location>
</feature>
<dbReference type="InterPro" id="IPR015433">
    <property type="entry name" value="PI3/4_kinase"/>
</dbReference>
<dbReference type="SUPFAM" id="SSF56112">
    <property type="entry name" value="Protein kinase-like (PK-like)"/>
    <property type="match status" value="1"/>
</dbReference>
<dbReference type="GO" id="GO:0016020">
    <property type="term" value="C:membrane"/>
    <property type="evidence" value="ECO:0007669"/>
    <property type="project" value="TreeGrafter"/>
</dbReference>
<name>A0A078B1F4_STYLE</name>
<feature type="compositionally biased region" description="Polar residues" evidence="3">
    <location>
        <begin position="425"/>
        <end position="436"/>
    </location>
</feature>
<dbReference type="GO" id="GO:0005737">
    <property type="term" value="C:cytoplasm"/>
    <property type="evidence" value="ECO:0007669"/>
    <property type="project" value="TreeGrafter"/>
</dbReference>
<organism evidence="5 6">
    <name type="scientific">Stylonychia lemnae</name>
    <name type="common">Ciliate</name>
    <dbReference type="NCBI Taxonomy" id="5949"/>
    <lineage>
        <taxon>Eukaryota</taxon>
        <taxon>Sar</taxon>
        <taxon>Alveolata</taxon>
        <taxon>Ciliophora</taxon>
        <taxon>Intramacronucleata</taxon>
        <taxon>Spirotrichea</taxon>
        <taxon>Stichotrichia</taxon>
        <taxon>Sporadotrichida</taxon>
        <taxon>Oxytrichidae</taxon>
        <taxon>Stylonychinae</taxon>
        <taxon>Stylonychia</taxon>
    </lineage>
</organism>
<dbReference type="EMBL" id="CCKQ01015237">
    <property type="protein sequence ID" value="CDW87043.1"/>
    <property type="molecule type" value="Genomic_DNA"/>
</dbReference>
<gene>
    <name evidence="5" type="primary">Contig6575.g7039</name>
    <name evidence="5" type="ORF">STYLEM_16145</name>
</gene>
<dbReference type="GO" id="GO:0046854">
    <property type="term" value="P:phosphatidylinositol phosphate biosynthetic process"/>
    <property type="evidence" value="ECO:0007669"/>
    <property type="project" value="InterPro"/>
</dbReference>
<keyword evidence="1" id="KW-0808">Transferase</keyword>
<dbReference type="Gene3D" id="3.30.1010.10">
    <property type="entry name" value="Phosphatidylinositol 3-kinase Catalytic Subunit, Chain A, domain 4"/>
    <property type="match status" value="1"/>
</dbReference>
<feature type="compositionally biased region" description="Basic and acidic residues" evidence="3">
    <location>
        <begin position="396"/>
        <end position="409"/>
    </location>
</feature>
<evidence type="ECO:0000259" key="4">
    <source>
        <dbReference type="PROSITE" id="PS50290"/>
    </source>
</evidence>
<dbReference type="InterPro" id="IPR000403">
    <property type="entry name" value="PI3/4_kinase_cat_dom"/>
</dbReference>
<accession>A0A078B1F4</accession>
<evidence type="ECO:0000256" key="3">
    <source>
        <dbReference type="SAM" id="MobiDB-lite"/>
    </source>
</evidence>
<sequence length="958" mass="111059">MKKSKQQRRQSVDPSQFKLTEDDQYKAARENLLSKVVPDEEANALSKQAGNQQTHKSKSEQNMSVAKNLMRLFAHQKEAIEDLKQCRVNPDFTSAFRNDLEFFIPQLCSFFLKGNYEDPQELKDLIVLASSASFYFSHRVWFFFQSTMFQDRLKNVCLEINEKLYLANSQDLITLIGDLNLLDFYPNFKMDKSLIRYHHNNSNNTNQLQNEIEKDQQIDKIIQTQKIIKRYVNDGKDEEELNFDNNMMILKKTGTFLSVDDHGNEISICAKDIILQPFTLSLDNIVEESKIDNTSNMEPDQKFKLQAYLSTPKFIKCLTDVSHNLSALKIPKDEKVSILKEEIRKINSQLPASVYIPFVNELYRPEELSVYSNKNGQNNAFSSLSSNSQRSNKSQSFDENKDLENPYNKDKKKHKRQISAIDGQNPKNQSGSSQNKQDQRWKSSANKKNPNNKHSESREKDEEAQELVKLADMRVSNALVINRHQRRSFRRSPNEKTDQNALKINTVENLRKQQTINPLAQIRNHIMEESADMSFEEDEGIEMTQQQNLLNPSIQTSKVQIQGQGQQSIGNQPQNLGIVKKSYEPPQLATVLESEDHFFTTNLIKQTSIEKHQRIYKNQGPNFNNNAQYEIDPSDKVINLPDSDEDSSQSEGRDKIDSSGSDTSSDEDMIVARTEEEEEKQIAQLKKYEDLELGNAVEDVIRSMSRRQTKADCKNILIEETSQEQEERIRKNSPFGHLKTWKLFRMIVKSNDDVRQEQFAMQLISEIHQIFRIRKLPIFLKAYEILATGPRCGLIEVITDALSLDEIHKKTEGSSLYDFYLKNFGQGRKKSRAFRRAQKAFIQSLAGYSLACYILQIKDRHNQNIMIDSQGHIIHIDYGFLLSNQPGKGLKFEKAPFKLTQEFVEVMRGTKTKKFIAFRNLMKINDGNGIEGLTLLLRWRKYYQITKREIFPDWKEDE</sequence>
<dbReference type="InterPro" id="IPR011009">
    <property type="entry name" value="Kinase-like_dom_sf"/>
</dbReference>
<dbReference type="SMART" id="SM00146">
    <property type="entry name" value="PI3Kc"/>
    <property type="match status" value="1"/>
</dbReference>
<dbReference type="GO" id="GO:0048015">
    <property type="term" value="P:phosphatidylinositol-mediated signaling"/>
    <property type="evidence" value="ECO:0007669"/>
    <property type="project" value="TreeGrafter"/>
</dbReference>
<feature type="compositionally biased region" description="Polar residues" evidence="3">
    <location>
        <begin position="45"/>
        <end position="61"/>
    </location>
</feature>
<reference evidence="5 6" key="1">
    <citation type="submission" date="2014-06" db="EMBL/GenBank/DDBJ databases">
        <authorList>
            <person name="Swart Estienne"/>
        </authorList>
    </citation>
    <scope>NUCLEOTIDE SEQUENCE [LARGE SCALE GENOMIC DNA]</scope>
    <source>
        <strain evidence="5 6">130c</strain>
    </source>
</reference>
<keyword evidence="6" id="KW-1185">Reference proteome</keyword>
<dbReference type="OrthoDB" id="10264149at2759"/>
<dbReference type="AlphaFoldDB" id="A0A078B1F4"/>
<dbReference type="Proteomes" id="UP000039865">
    <property type="component" value="Unassembled WGS sequence"/>
</dbReference>
<dbReference type="InParanoid" id="A0A078B1F4"/>
<dbReference type="GO" id="GO:0004430">
    <property type="term" value="F:1-phosphatidylinositol 4-kinase activity"/>
    <property type="evidence" value="ECO:0007669"/>
    <property type="project" value="TreeGrafter"/>
</dbReference>
<dbReference type="Gene3D" id="1.10.1070.11">
    <property type="entry name" value="Phosphatidylinositol 3-/4-kinase, catalytic domain"/>
    <property type="match status" value="1"/>
</dbReference>
<dbReference type="InterPro" id="IPR018936">
    <property type="entry name" value="PI3/4_kinase_CS"/>
</dbReference>
<evidence type="ECO:0000313" key="5">
    <source>
        <dbReference type="EMBL" id="CDW87043.1"/>
    </source>
</evidence>
<dbReference type="InterPro" id="IPR036940">
    <property type="entry name" value="PI3/4_kinase_cat_sf"/>
</dbReference>
<feature type="region of interest" description="Disordered" evidence="3">
    <location>
        <begin position="379"/>
        <end position="465"/>
    </location>
</feature>
<evidence type="ECO:0000256" key="2">
    <source>
        <dbReference type="ARBA" id="ARBA00022777"/>
    </source>
</evidence>
<evidence type="ECO:0000256" key="1">
    <source>
        <dbReference type="ARBA" id="ARBA00022679"/>
    </source>
</evidence>
<feature type="domain" description="PI3K/PI4K catalytic" evidence="4">
    <location>
        <begin position="723"/>
        <end position="958"/>
    </location>
</feature>